<dbReference type="GO" id="GO:0004180">
    <property type="term" value="F:carboxypeptidase activity"/>
    <property type="evidence" value="ECO:0007669"/>
    <property type="project" value="UniProtKB-KW"/>
</dbReference>
<organism evidence="9 10">
    <name type="scientific">Clostridium vincentii</name>
    <dbReference type="NCBI Taxonomy" id="52704"/>
    <lineage>
        <taxon>Bacteria</taxon>
        <taxon>Bacillati</taxon>
        <taxon>Bacillota</taxon>
        <taxon>Clostridia</taxon>
        <taxon>Eubacteriales</taxon>
        <taxon>Clostridiaceae</taxon>
        <taxon>Clostridium</taxon>
    </lineage>
</organism>
<evidence type="ECO:0000313" key="9">
    <source>
        <dbReference type="EMBL" id="PRR81132.1"/>
    </source>
</evidence>
<evidence type="ECO:0000256" key="3">
    <source>
        <dbReference type="ARBA" id="ARBA00022670"/>
    </source>
</evidence>
<evidence type="ECO:0000256" key="6">
    <source>
        <dbReference type="PIRSR" id="PIRSR028757-1"/>
    </source>
</evidence>
<feature type="active site" description="Charge relay system" evidence="6">
    <location>
        <position position="196"/>
    </location>
</feature>
<keyword evidence="2" id="KW-0121">Carboxypeptidase</keyword>
<dbReference type="RefSeq" id="WP_106060644.1">
    <property type="nucleotide sequence ID" value="NZ_PVXQ01000035.1"/>
</dbReference>
<keyword evidence="5" id="KW-0720">Serine protease</keyword>
<dbReference type="SUPFAM" id="SSF52317">
    <property type="entry name" value="Class I glutamine amidotransferase-like"/>
    <property type="match status" value="1"/>
</dbReference>
<dbReference type="InterPro" id="IPR040921">
    <property type="entry name" value="Peptidase_S66C"/>
</dbReference>
<dbReference type="OrthoDB" id="9807329at2"/>
<dbReference type="GO" id="GO:0006508">
    <property type="term" value="P:proteolysis"/>
    <property type="evidence" value="ECO:0007669"/>
    <property type="project" value="UniProtKB-KW"/>
</dbReference>
<dbReference type="Proteomes" id="UP000239471">
    <property type="component" value="Unassembled WGS sequence"/>
</dbReference>
<evidence type="ECO:0000256" key="1">
    <source>
        <dbReference type="ARBA" id="ARBA00010233"/>
    </source>
</evidence>
<feature type="domain" description="LD-carboxypeptidase C-terminal" evidence="8">
    <location>
        <begin position="165"/>
        <end position="274"/>
    </location>
</feature>
<dbReference type="Pfam" id="PF17676">
    <property type="entry name" value="Peptidase_S66C"/>
    <property type="match status" value="1"/>
</dbReference>
<evidence type="ECO:0000256" key="5">
    <source>
        <dbReference type="ARBA" id="ARBA00022825"/>
    </source>
</evidence>
<dbReference type="PANTHER" id="PTHR30237">
    <property type="entry name" value="MURAMOYLTETRAPEPTIDE CARBOXYPEPTIDASE"/>
    <property type="match status" value="1"/>
</dbReference>
<comment type="similarity">
    <text evidence="1">Belongs to the peptidase S66 family.</text>
</comment>
<evidence type="ECO:0000256" key="2">
    <source>
        <dbReference type="ARBA" id="ARBA00022645"/>
    </source>
</evidence>
<dbReference type="CDD" id="cd07062">
    <property type="entry name" value="Peptidase_S66_mccF_like"/>
    <property type="match status" value="1"/>
</dbReference>
<protein>
    <submittedName>
        <fullName evidence="9">Microcin C7 self-immunity protein MccF</fullName>
    </submittedName>
</protein>
<evidence type="ECO:0000259" key="8">
    <source>
        <dbReference type="Pfam" id="PF17676"/>
    </source>
</evidence>
<dbReference type="Pfam" id="PF02016">
    <property type="entry name" value="Peptidase_S66"/>
    <property type="match status" value="1"/>
</dbReference>
<dbReference type="InterPro" id="IPR027461">
    <property type="entry name" value="Carboxypeptidase_A_C_sf"/>
</dbReference>
<accession>A0A2T0BBB6</accession>
<reference evidence="9 10" key="1">
    <citation type="submission" date="2018-03" db="EMBL/GenBank/DDBJ databases">
        <title>Genome sequence of Clostridium vincentii DSM 10228.</title>
        <authorList>
            <person name="Poehlein A."/>
            <person name="Daniel R."/>
        </authorList>
    </citation>
    <scope>NUCLEOTIDE SEQUENCE [LARGE SCALE GENOMIC DNA]</scope>
    <source>
        <strain evidence="9 10">DSM 10228</strain>
    </source>
</reference>
<dbReference type="Gene3D" id="3.40.50.10740">
    <property type="entry name" value="Class I glutamine amidotransferase-like"/>
    <property type="match status" value="1"/>
</dbReference>
<feature type="domain" description="LD-carboxypeptidase N-terminal" evidence="7">
    <location>
        <begin position="4"/>
        <end position="121"/>
    </location>
</feature>
<evidence type="ECO:0000313" key="10">
    <source>
        <dbReference type="Proteomes" id="UP000239471"/>
    </source>
</evidence>
<dbReference type="InterPro" id="IPR027478">
    <property type="entry name" value="LdcA_N"/>
</dbReference>
<dbReference type="GO" id="GO:0008236">
    <property type="term" value="F:serine-type peptidase activity"/>
    <property type="evidence" value="ECO:0007669"/>
    <property type="project" value="UniProtKB-KW"/>
</dbReference>
<dbReference type="EMBL" id="PVXQ01000035">
    <property type="protein sequence ID" value="PRR81132.1"/>
    <property type="molecule type" value="Genomic_DNA"/>
</dbReference>
<keyword evidence="3" id="KW-0645">Protease</keyword>
<evidence type="ECO:0000259" key="7">
    <source>
        <dbReference type="Pfam" id="PF02016"/>
    </source>
</evidence>
<keyword evidence="4" id="KW-0378">Hydrolase</keyword>
<dbReference type="PIRSF" id="PIRSF028757">
    <property type="entry name" value="LD-carboxypeptidase"/>
    <property type="match status" value="1"/>
</dbReference>
<gene>
    <name evidence="9" type="primary">mccF_2</name>
    <name evidence="9" type="ORF">CLVI_27240</name>
</gene>
<dbReference type="InterPro" id="IPR029062">
    <property type="entry name" value="Class_I_gatase-like"/>
</dbReference>
<dbReference type="SUPFAM" id="SSF141986">
    <property type="entry name" value="LD-carboxypeptidase A C-terminal domain-like"/>
    <property type="match status" value="1"/>
</dbReference>
<dbReference type="InterPro" id="IPR003507">
    <property type="entry name" value="S66_fam"/>
</dbReference>
<dbReference type="AlphaFoldDB" id="A0A2T0BBB6"/>
<evidence type="ECO:0000256" key="4">
    <source>
        <dbReference type="ARBA" id="ARBA00022801"/>
    </source>
</evidence>
<dbReference type="Gene3D" id="3.50.30.60">
    <property type="entry name" value="LD-carboxypeptidase A C-terminal domain-like"/>
    <property type="match status" value="1"/>
</dbReference>
<proteinExistence type="inferred from homology"/>
<keyword evidence="10" id="KW-1185">Reference proteome</keyword>
<comment type="caution">
    <text evidence="9">The sequence shown here is derived from an EMBL/GenBank/DDBJ whole genome shotgun (WGS) entry which is preliminary data.</text>
</comment>
<sequence length="281" mass="31416">MKCIGIISLSNGIPTKNKYIIEELELLLKSINIKIIKASTIFAVVGSSYGTGQERGQELMKLYNNPTIDGIFDVSGGDLANEVLNYIDFSVIKRNPKPFFGYSDLSVILNSIYSQTNVLTYLYQIRNIVLDKTSTSLNKFKDFIINNNKELFKFNYKWIRGNHMEGILIGGNLRCTLKLSGTKYMPDFKNKIILIESLGGDVSKIITYLTQYKQIGAFDEANGIILGTFTEMEEKALSPSVEDLVLSIVDNPNLPIIKTSEIGHSNTSKGAVIGKYYSFDK</sequence>
<feature type="active site" description="Charge relay system" evidence="6">
    <location>
        <position position="264"/>
    </location>
</feature>
<dbReference type="PANTHER" id="PTHR30237:SF2">
    <property type="entry name" value="MUREIN TETRAPEPTIDE CARBOXYPEPTIDASE"/>
    <property type="match status" value="1"/>
</dbReference>
<dbReference type="InterPro" id="IPR040449">
    <property type="entry name" value="Peptidase_S66_N"/>
</dbReference>
<name>A0A2T0BBB6_9CLOT</name>
<feature type="active site" description="Nucleophile" evidence="6">
    <location>
        <position position="103"/>
    </location>
</feature>